<evidence type="ECO:0000313" key="3">
    <source>
        <dbReference type="Proteomes" id="UP000317289"/>
    </source>
</evidence>
<proteinExistence type="predicted"/>
<dbReference type="AlphaFoldDB" id="A0A521CMG4"/>
<keyword evidence="1" id="KW-0812">Transmembrane</keyword>
<name>A0A521CMG4_9FLAO</name>
<dbReference type="Proteomes" id="UP000317289">
    <property type="component" value="Unassembled WGS sequence"/>
</dbReference>
<protein>
    <submittedName>
        <fullName evidence="2">Uncharacterized protein</fullName>
    </submittedName>
</protein>
<keyword evidence="1" id="KW-0472">Membrane</keyword>
<gene>
    <name evidence="2" type="ORF">SAMN06265349_102715</name>
</gene>
<evidence type="ECO:0000313" key="2">
    <source>
        <dbReference type="EMBL" id="SMO60632.1"/>
    </source>
</evidence>
<sequence length="52" mass="6080">MNFDFDKNLKEDFVFFSKSNLYIFSYLSYMLKTVVVFSADNICTSQISLAYA</sequence>
<reference evidence="2 3" key="1">
    <citation type="submission" date="2017-05" db="EMBL/GenBank/DDBJ databases">
        <authorList>
            <person name="Varghese N."/>
            <person name="Submissions S."/>
        </authorList>
    </citation>
    <scope>NUCLEOTIDE SEQUENCE [LARGE SCALE GENOMIC DNA]</scope>
    <source>
        <strain evidence="2 3">DSM 19382</strain>
    </source>
</reference>
<feature type="transmembrane region" description="Helical" evidence="1">
    <location>
        <begin position="21"/>
        <end position="39"/>
    </location>
</feature>
<keyword evidence="1" id="KW-1133">Transmembrane helix</keyword>
<accession>A0A521CMG4</accession>
<evidence type="ECO:0000256" key="1">
    <source>
        <dbReference type="SAM" id="Phobius"/>
    </source>
</evidence>
<organism evidence="2 3">
    <name type="scientific">Flavobacterium resistens</name>
    <dbReference type="NCBI Taxonomy" id="443612"/>
    <lineage>
        <taxon>Bacteria</taxon>
        <taxon>Pseudomonadati</taxon>
        <taxon>Bacteroidota</taxon>
        <taxon>Flavobacteriia</taxon>
        <taxon>Flavobacteriales</taxon>
        <taxon>Flavobacteriaceae</taxon>
        <taxon>Flavobacterium</taxon>
    </lineage>
</organism>
<dbReference type="EMBL" id="FXTA01000002">
    <property type="protein sequence ID" value="SMO60632.1"/>
    <property type="molecule type" value="Genomic_DNA"/>
</dbReference>